<evidence type="ECO:0000259" key="7">
    <source>
        <dbReference type="PROSITE" id="PS50983"/>
    </source>
</evidence>
<dbReference type="Gene3D" id="3.40.50.1980">
    <property type="entry name" value="Nitrogenase molybdenum iron protein domain"/>
    <property type="match status" value="2"/>
</dbReference>
<comment type="subcellular location">
    <subcellularLocation>
        <location evidence="1">Cell envelope</location>
    </subcellularLocation>
</comment>
<proteinExistence type="inferred from homology"/>
<dbReference type="AlphaFoldDB" id="A0A1A9F437"/>
<sequence length="324" mass="34789">MRAQAFSTENGYMRFQGLVALMVVGTLTLLAPVAQAATDDRGQLIQPQDGARKVVAISTFAADTLVALGVAPAGASTFGDRPTPDFLGPLMEGVPSLGQRASTNLELLSALQPDLILAIRRYTEPSAQKLSALAPFYAFDVISHDDSLRAVAGIATALGKAAEGQALNADFEALVDDFGRRAPGGISAVLLAGSGEAPFAYYDHFLTTDLLRRLQATNSIGPSPTPEQAVPFGFQLSLEQLLALNPDVIFMFASSTRHAYAANPVWPYLKAVQQGRVYEVGLHWKEGGGPIAREYILREMAWRLYPETFSQPQLPASLASRLFH</sequence>
<keyword evidence="4" id="KW-0406">Ion transport</keyword>
<dbReference type="KEGG" id="mars:A8C75_22575"/>
<dbReference type="STRING" id="1821621.A8C75_22575"/>
<feature type="chain" id="PRO_5008386690" description="Fe/B12 periplasmic-binding domain-containing protein" evidence="6">
    <location>
        <begin position="37"/>
        <end position="324"/>
    </location>
</feature>
<feature type="domain" description="Fe/B12 periplasmic-binding" evidence="7">
    <location>
        <begin position="53"/>
        <end position="308"/>
    </location>
</feature>
<protein>
    <recommendedName>
        <fullName evidence="7">Fe/B12 periplasmic-binding domain-containing protein</fullName>
    </recommendedName>
</protein>
<comment type="similarity">
    <text evidence="2">Belongs to the bacterial solute-binding protein 8 family.</text>
</comment>
<keyword evidence="5 6" id="KW-0732">Signal</keyword>
<dbReference type="GO" id="GO:0030288">
    <property type="term" value="C:outer membrane-bounded periplasmic space"/>
    <property type="evidence" value="ECO:0007669"/>
    <property type="project" value="TreeGrafter"/>
</dbReference>
<evidence type="ECO:0000256" key="1">
    <source>
        <dbReference type="ARBA" id="ARBA00004196"/>
    </source>
</evidence>
<evidence type="ECO:0000256" key="3">
    <source>
        <dbReference type="ARBA" id="ARBA00022448"/>
    </source>
</evidence>
<dbReference type="Pfam" id="PF01497">
    <property type="entry name" value="Peripla_BP_2"/>
    <property type="match status" value="1"/>
</dbReference>
<evidence type="ECO:0000256" key="5">
    <source>
        <dbReference type="ARBA" id="ARBA00022729"/>
    </source>
</evidence>
<dbReference type="Proteomes" id="UP000078070">
    <property type="component" value="Chromosome"/>
</dbReference>
<dbReference type="PANTHER" id="PTHR30532:SF1">
    <property type="entry name" value="IRON(3+)-HYDROXAMATE-BINDING PROTEIN FHUD"/>
    <property type="match status" value="1"/>
</dbReference>
<dbReference type="PROSITE" id="PS50983">
    <property type="entry name" value="FE_B12_PBP"/>
    <property type="match status" value="1"/>
</dbReference>
<dbReference type="GO" id="GO:1901678">
    <property type="term" value="P:iron coordination entity transport"/>
    <property type="evidence" value="ECO:0007669"/>
    <property type="project" value="UniProtKB-ARBA"/>
</dbReference>
<dbReference type="InterPro" id="IPR002491">
    <property type="entry name" value="ABC_transptr_periplasmic_BD"/>
</dbReference>
<accession>A0A1A9F437</accession>
<evidence type="ECO:0000256" key="4">
    <source>
        <dbReference type="ARBA" id="ARBA00022496"/>
    </source>
</evidence>
<dbReference type="PANTHER" id="PTHR30532">
    <property type="entry name" value="IRON III DICITRATE-BINDING PERIPLASMIC PROTEIN"/>
    <property type="match status" value="1"/>
</dbReference>
<keyword evidence="4" id="KW-0410">Iron transport</keyword>
<gene>
    <name evidence="8" type="ORF">A8C75_22575</name>
</gene>
<reference evidence="9" key="1">
    <citation type="submission" date="2016-05" db="EMBL/GenBank/DDBJ databases">
        <authorList>
            <person name="Baek K."/>
            <person name="Yang S.-J."/>
        </authorList>
    </citation>
    <scope>NUCLEOTIDE SEQUENCE [LARGE SCALE GENOMIC DNA]</scope>
    <source>
        <strain evidence="9">ST58-10</strain>
    </source>
</reference>
<keyword evidence="9" id="KW-1185">Reference proteome</keyword>
<evidence type="ECO:0000256" key="6">
    <source>
        <dbReference type="SAM" id="SignalP"/>
    </source>
</evidence>
<dbReference type="EMBL" id="CP015839">
    <property type="protein sequence ID" value="ANG64987.1"/>
    <property type="molecule type" value="Genomic_DNA"/>
</dbReference>
<feature type="signal peptide" evidence="6">
    <location>
        <begin position="1"/>
        <end position="36"/>
    </location>
</feature>
<evidence type="ECO:0000313" key="8">
    <source>
        <dbReference type="EMBL" id="ANG64987.1"/>
    </source>
</evidence>
<name>A0A1A9F437_9GAMM</name>
<evidence type="ECO:0000256" key="2">
    <source>
        <dbReference type="ARBA" id="ARBA00008814"/>
    </source>
</evidence>
<reference evidence="8 9" key="2">
    <citation type="journal article" date="2018" name="Int. J. Syst. Evol. Microbiol.">
        <title>Marinobacterium aestuarii sp. nov., a benzene-degrading marine bacterium isolated from estuary sediment.</title>
        <authorList>
            <person name="Bae S.S."/>
            <person name="Jung J."/>
            <person name="Chung D."/>
            <person name="Baek K."/>
        </authorList>
    </citation>
    <scope>NUCLEOTIDE SEQUENCE [LARGE SCALE GENOMIC DNA]</scope>
    <source>
        <strain evidence="8 9">ST58-10</strain>
    </source>
</reference>
<keyword evidence="3" id="KW-0813">Transport</keyword>
<evidence type="ECO:0000313" key="9">
    <source>
        <dbReference type="Proteomes" id="UP000078070"/>
    </source>
</evidence>
<organism evidence="8 9">
    <name type="scientific">Marinobacterium aestuarii</name>
    <dbReference type="NCBI Taxonomy" id="1821621"/>
    <lineage>
        <taxon>Bacteria</taxon>
        <taxon>Pseudomonadati</taxon>
        <taxon>Pseudomonadota</taxon>
        <taxon>Gammaproteobacteria</taxon>
        <taxon>Oceanospirillales</taxon>
        <taxon>Oceanospirillaceae</taxon>
        <taxon>Marinobacterium</taxon>
    </lineage>
</organism>
<dbReference type="InterPro" id="IPR051313">
    <property type="entry name" value="Bact_iron-sidero_bind"/>
</dbReference>
<keyword evidence="4" id="KW-0408">Iron</keyword>
<dbReference type="SUPFAM" id="SSF53807">
    <property type="entry name" value="Helical backbone' metal receptor"/>
    <property type="match status" value="1"/>
</dbReference>